<dbReference type="EMBL" id="AGCM01000142">
    <property type="protein sequence ID" value="EHM52308.1"/>
    <property type="molecule type" value="Genomic_DNA"/>
</dbReference>
<dbReference type="HOGENOM" id="CLU_3226006_0_0_6"/>
<sequence length="44" mass="5227">MGQPHMMKMKQLLRRAKARPTSVKRCDGRVSRMMGFNLMMKMKQ</sequence>
<dbReference type="Proteomes" id="UP000004750">
    <property type="component" value="Unassembled WGS sequence"/>
</dbReference>
<evidence type="ECO:0000313" key="2">
    <source>
        <dbReference type="Proteomes" id="UP000004750"/>
    </source>
</evidence>
<name>G9ZI06_9GAMM</name>
<reference evidence="1 2" key="1">
    <citation type="submission" date="2011-08" db="EMBL/GenBank/DDBJ databases">
        <authorList>
            <person name="Weinstock G."/>
            <person name="Sodergren E."/>
            <person name="Clifton S."/>
            <person name="Fulton L."/>
            <person name="Fulton B."/>
            <person name="Courtney L."/>
            <person name="Fronick C."/>
            <person name="Harrison M."/>
            <person name="Strong C."/>
            <person name="Farmer C."/>
            <person name="Delahaunty K."/>
            <person name="Markovic C."/>
            <person name="Hall O."/>
            <person name="Minx P."/>
            <person name="Tomlinson C."/>
            <person name="Mitreva M."/>
            <person name="Hou S."/>
            <person name="Chen J."/>
            <person name="Wollam A."/>
            <person name="Pepin K.H."/>
            <person name="Johnson M."/>
            <person name="Bhonagiri V."/>
            <person name="Zhang X."/>
            <person name="Suruliraj S."/>
            <person name="Warren W."/>
            <person name="Chinwalla A."/>
            <person name="Mardis E.R."/>
            <person name="Wilson R.K."/>
        </authorList>
    </citation>
    <scope>NUCLEOTIDE SEQUENCE [LARGE SCALE GENOMIC DNA]</scope>
    <source>
        <strain evidence="1 2">F0432</strain>
    </source>
</reference>
<gene>
    <name evidence="1" type="ORF">HMPREF9080_02415</name>
</gene>
<dbReference type="AlphaFoldDB" id="G9ZI06"/>
<accession>G9ZI06</accession>
<comment type="caution">
    <text evidence="1">The sequence shown here is derived from an EMBL/GenBank/DDBJ whole genome shotgun (WGS) entry which is preliminary data.</text>
</comment>
<evidence type="ECO:0000313" key="1">
    <source>
        <dbReference type="EMBL" id="EHM52308.1"/>
    </source>
</evidence>
<feature type="non-terminal residue" evidence="1">
    <location>
        <position position="44"/>
    </location>
</feature>
<protein>
    <submittedName>
        <fullName evidence="1">Uncharacterized protein</fullName>
    </submittedName>
</protein>
<proteinExistence type="predicted"/>
<organism evidence="1 2">
    <name type="scientific">Cardiobacterium valvarum F0432</name>
    <dbReference type="NCBI Taxonomy" id="797473"/>
    <lineage>
        <taxon>Bacteria</taxon>
        <taxon>Pseudomonadati</taxon>
        <taxon>Pseudomonadota</taxon>
        <taxon>Gammaproteobacteria</taxon>
        <taxon>Cardiobacteriales</taxon>
        <taxon>Cardiobacteriaceae</taxon>
        <taxon>Cardiobacterium</taxon>
    </lineage>
</organism>